<dbReference type="AlphaFoldDB" id="E9G1F1"/>
<reference evidence="2 3" key="1">
    <citation type="journal article" date="2011" name="Science">
        <title>The ecoresponsive genome of Daphnia pulex.</title>
        <authorList>
            <person name="Colbourne J.K."/>
            <person name="Pfrender M.E."/>
            <person name="Gilbert D."/>
            <person name="Thomas W.K."/>
            <person name="Tucker A."/>
            <person name="Oakley T.H."/>
            <person name="Tokishita S."/>
            <person name="Aerts A."/>
            <person name="Arnold G.J."/>
            <person name="Basu M.K."/>
            <person name="Bauer D.J."/>
            <person name="Caceres C.E."/>
            <person name="Carmel L."/>
            <person name="Casola C."/>
            <person name="Choi J.H."/>
            <person name="Detter J.C."/>
            <person name="Dong Q."/>
            <person name="Dusheyko S."/>
            <person name="Eads B.D."/>
            <person name="Frohlich T."/>
            <person name="Geiler-Samerotte K.A."/>
            <person name="Gerlach D."/>
            <person name="Hatcher P."/>
            <person name="Jogdeo S."/>
            <person name="Krijgsveld J."/>
            <person name="Kriventseva E.V."/>
            <person name="Kultz D."/>
            <person name="Laforsch C."/>
            <person name="Lindquist E."/>
            <person name="Lopez J."/>
            <person name="Manak J.R."/>
            <person name="Muller J."/>
            <person name="Pangilinan J."/>
            <person name="Patwardhan R.P."/>
            <person name="Pitluck S."/>
            <person name="Pritham E.J."/>
            <person name="Rechtsteiner A."/>
            <person name="Rho M."/>
            <person name="Rogozin I.B."/>
            <person name="Sakarya O."/>
            <person name="Salamov A."/>
            <person name="Schaack S."/>
            <person name="Shapiro H."/>
            <person name="Shiga Y."/>
            <person name="Skalitzky C."/>
            <person name="Smith Z."/>
            <person name="Souvorov A."/>
            <person name="Sung W."/>
            <person name="Tang Z."/>
            <person name="Tsuchiya D."/>
            <person name="Tu H."/>
            <person name="Vos H."/>
            <person name="Wang M."/>
            <person name="Wolf Y.I."/>
            <person name="Yamagata H."/>
            <person name="Yamada T."/>
            <person name="Ye Y."/>
            <person name="Shaw J.R."/>
            <person name="Andrews J."/>
            <person name="Crease T.J."/>
            <person name="Tang H."/>
            <person name="Lucas S.M."/>
            <person name="Robertson H.M."/>
            <person name="Bork P."/>
            <person name="Koonin E.V."/>
            <person name="Zdobnov E.M."/>
            <person name="Grigoriev I.V."/>
            <person name="Lynch M."/>
            <person name="Boore J.L."/>
        </authorList>
    </citation>
    <scope>NUCLEOTIDE SEQUENCE [LARGE SCALE GENOMIC DNA]</scope>
</reference>
<dbReference type="PANTHER" id="PTHR46560">
    <property type="entry name" value="CYPHER, ISOFORM B"/>
    <property type="match status" value="1"/>
</dbReference>
<dbReference type="Proteomes" id="UP000000305">
    <property type="component" value="Unassembled WGS sequence"/>
</dbReference>
<protein>
    <recommendedName>
        <fullName evidence="1">ZP domain-containing protein</fullName>
    </recommendedName>
</protein>
<dbReference type="EMBL" id="GL732529">
    <property type="protein sequence ID" value="EFX86489.1"/>
    <property type="molecule type" value="Genomic_DNA"/>
</dbReference>
<evidence type="ECO:0000313" key="2">
    <source>
        <dbReference type="EMBL" id="EFX86489.1"/>
    </source>
</evidence>
<sequence>MLQKKRFVHKGSGSSTFVFMVLGDGCGTESVADKLNFSFHNVLVFQIEDSHQEAWENSRQIQCLFKSDTQSVAFQPPLSVVDGKNEEIRTQVVIGTGIDGPPVSQDTRIKIGDPVTLLFYISQDYADMFVKNCFASDGLTNRVQLTDSNGCTLRPKLLKNFRRTDNVVHASMTAFRIADSTKLSLSCEVELCLEMCNNPTTYTAEFYPFITTKQPATVTSLPPTDPPIHSILPPYRPTVDP</sequence>
<dbReference type="InterPro" id="IPR001507">
    <property type="entry name" value="ZP_dom"/>
</dbReference>
<dbReference type="PhylomeDB" id="E9G1F1"/>
<dbReference type="STRING" id="6669.E9G1F1"/>
<feature type="domain" description="ZP" evidence="1">
    <location>
        <begin position="1"/>
        <end position="208"/>
    </location>
</feature>
<dbReference type="InParanoid" id="E9G1F1"/>
<dbReference type="KEGG" id="dpx:DAPPUDRAFT_307734"/>
<evidence type="ECO:0000313" key="3">
    <source>
        <dbReference type="Proteomes" id="UP000000305"/>
    </source>
</evidence>
<evidence type="ECO:0000259" key="1">
    <source>
        <dbReference type="PROSITE" id="PS51034"/>
    </source>
</evidence>
<gene>
    <name evidence="2" type="ORF">DAPPUDRAFT_307734</name>
</gene>
<dbReference type="PROSITE" id="PS51034">
    <property type="entry name" value="ZP_2"/>
    <property type="match status" value="1"/>
</dbReference>
<dbReference type="OrthoDB" id="6139674at2759"/>
<proteinExistence type="predicted"/>
<organism evidence="2 3">
    <name type="scientific">Daphnia pulex</name>
    <name type="common">Water flea</name>
    <dbReference type="NCBI Taxonomy" id="6669"/>
    <lineage>
        <taxon>Eukaryota</taxon>
        <taxon>Metazoa</taxon>
        <taxon>Ecdysozoa</taxon>
        <taxon>Arthropoda</taxon>
        <taxon>Crustacea</taxon>
        <taxon>Branchiopoda</taxon>
        <taxon>Diplostraca</taxon>
        <taxon>Cladocera</taxon>
        <taxon>Anomopoda</taxon>
        <taxon>Daphniidae</taxon>
        <taxon>Daphnia</taxon>
    </lineage>
</organism>
<dbReference type="GO" id="GO:0000902">
    <property type="term" value="P:cell morphogenesis"/>
    <property type="evidence" value="ECO:0000318"/>
    <property type="project" value="GO_Central"/>
</dbReference>
<dbReference type="HOGENOM" id="CLU_1152762_0_0_1"/>
<dbReference type="GO" id="GO:0016324">
    <property type="term" value="C:apical plasma membrane"/>
    <property type="evidence" value="ECO:0000318"/>
    <property type="project" value="GO_Central"/>
</dbReference>
<accession>E9G1F1</accession>
<dbReference type="InterPro" id="IPR057475">
    <property type="entry name" value="CUT_C"/>
</dbReference>
<dbReference type="PANTHER" id="PTHR46560:SF1">
    <property type="entry name" value="MINIATURE"/>
    <property type="match status" value="1"/>
</dbReference>
<dbReference type="GO" id="GO:0003383">
    <property type="term" value="P:apical constriction"/>
    <property type="evidence" value="ECO:0000318"/>
    <property type="project" value="GO_Central"/>
</dbReference>
<dbReference type="Pfam" id="PF25301">
    <property type="entry name" value="CUT_C"/>
    <property type="match status" value="1"/>
</dbReference>
<dbReference type="GO" id="GO:0016476">
    <property type="term" value="P:regulation of embryonic cell shape"/>
    <property type="evidence" value="ECO:0000318"/>
    <property type="project" value="GO_Central"/>
</dbReference>
<name>E9G1F1_DAPPU</name>
<keyword evidence="3" id="KW-1185">Reference proteome</keyword>
<dbReference type="GO" id="GO:0007015">
    <property type="term" value="P:actin filament organization"/>
    <property type="evidence" value="ECO:0000318"/>
    <property type="project" value="GO_Central"/>
</dbReference>
<dbReference type="GO" id="GO:0007160">
    <property type="term" value="P:cell-matrix adhesion"/>
    <property type="evidence" value="ECO:0000318"/>
    <property type="project" value="GO_Central"/>
</dbReference>